<reference evidence="2" key="1">
    <citation type="submission" date="2021-01" db="EMBL/GenBank/DDBJ databases">
        <authorList>
            <person name="Corre E."/>
            <person name="Pelletier E."/>
            <person name="Niang G."/>
            <person name="Scheremetjew M."/>
            <person name="Finn R."/>
            <person name="Kale V."/>
            <person name="Holt S."/>
            <person name="Cochrane G."/>
            <person name="Meng A."/>
            <person name="Brown T."/>
            <person name="Cohen L."/>
        </authorList>
    </citation>
    <scope>NUCLEOTIDE SEQUENCE</scope>
    <source>
        <strain evidence="2">SL-175</strain>
    </source>
</reference>
<proteinExistence type="predicted"/>
<protein>
    <submittedName>
        <fullName evidence="2">Uncharacterized protein</fullName>
    </submittedName>
</protein>
<name>A0A7S0SFA1_9CHLO</name>
<feature type="region of interest" description="Disordered" evidence="1">
    <location>
        <begin position="1"/>
        <end position="28"/>
    </location>
</feature>
<dbReference type="EMBL" id="HBFC01013562">
    <property type="protein sequence ID" value="CAD8705211.1"/>
    <property type="molecule type" value="Transcribed_RNA"/>
</dbReference>
<feature type="region of interest" description="Disordered" evidence="1">
    <location>
        <begin position="83"/>
        <end position="109"/>
    </location>
</feature>
<feature type="compositionally biased region" description="Basic and acidic residues" evidence="1">
    <location>
        <begin position="1"/>
        <end position="10"/>
    </location>
</feature>
<gene>
    <name evidence="2" type="ORF">MANT1106_LOCUS7894</name>
</gene>
<evidence type="ECO:0000313" key="2">
    <source>
        <dbReference type="EMBL" id="CAD8705211.1"/>
    </source>
</evidence>
<sequence>MLSREKERKRVSQTLDEGGGGGHHGGQTWVEGYREVVVSRQDYAVRRLPSASPAPLWSGALGPTRKGSTVAVIGTPVEGRTVVGQTETSATRRWEAPAVQEQPGCCTIS</sequence>
<dbReference type="AlphaFoldDB" id="A0A7S0SFA1"/>
<organism evidence="2">
    <name type="scientific">Mantoniella antarctica</name>
    <dbReference type="NCBI Taxonomy" id="81844"/>
    <lineage>
        <taxon>Eukaryota</taxon>
        <taxon>Viridiplantae</taxon>
        <taxon>Chlorophyta</taxon>
        <taxon>Mamiellophyceae</taxon>
        <taxon>Mamiellales</taxon>
        <taxon>Mamiellaceae</taxon>
        <taxon>Mantoniella</taxon>
    </lineage>
</organism>
<accession>A0A7S0SFA1</accession>
<evidence type="ECO:0000256" key="1">
    <source>
        <dbReference type="SAM" id="MobiDB-lite"/>
    </source>
</evidence>